<keyword evidence="2" id="KW-1185">Reference proteome</keyword>
<dbReference type="EMBL" id="CM039426">
    <property type="protein sequence ID" value="KAI4356581.1"/>
    <property type="molecule type" value="Genomic_DNA"/>
</dbReference>
<reference evidence="1 2" key="1">
    <citation type="journal article" date="2022" name="DNA Res.">
        <title>Chromosomal-level genome assembly of the orchid tree Bauhinia variegata (Leguminosae; Cercidoideae) supports the allotetraploid origin hypothesis of Bauhinia.</title>
        <authorList>
            <person name="Zhong Y."/>
            <person name="Chen Y."/>
            <person name="Zheng D."/>
            <person name="Pang J."/>
            <person name="Liu Y."/>
            <person name="Luo S."/>
            <person name="Meng S."/>
            <person name="Qian L."/>
            <person name="Wei D."/>
            <person name="Dai S."/>
            <person name="Zhou R."/>
        </authorList>
    </citation>
    <scope>NUCLEOTIDE SEQUENCE [LARGE SCALE GENOMIC DNA]</scope>
    <source>
        <strain evidence="1">BV-YZ2020</strain>
    </source>
</reference>
<dbReference type="Proteomes" id="UP000828941">
    <property type="component" value="Chromosome 1"/>
</dbReference>
<accession>A0ACB9Q9N0</accession>
<evidence type="ECO:0000313" key="2">
    <source>
        <dbReference type="Proteomes" id="UP000828941"/>
    </source>
</evidence>
<evidence type="ECO:0000313" key="1">
    <source>
        <dbReference type="EMBL" id="KAI4356581.1"/>
    </source>
</evidence>
<comment type="caution">
    <text evidence="1">The sequence shown here is derived from an EMBL/GenBank/DDBJ whole genome shotgun (WGS) entry which is preliminary data.</text>
</comment>
<name>A0ACB9Q9N0_BAUVA</name>
<gene>
    <name evidence="1" type="ORF">L6164_000596</name>
</gene>
<protein>
    <submittedName>
        <fullName evidence="1">Uncharacterized protein</fullName>
    </submittedName>
</protein>
<sequence length="214" mass="24795">MGILDSSFDDFNPDIINEFEELNWEEEEDLEKGSSESKSFLEQPLCVPQDPIDDLQWYPNFIDDLISFNCFEFFDTRKDTVSHQNKGYEEDGELQRRQQTTNGVVVMYEDGASSFGKKPRKKRVRGSAWLKSAADFKKLENVHGKKRCSHCESEETPLWRNGPLGQRTLCNACGVRYKSGRLLAEYRPAASPTFDGRKHSNFHRRITKKKRLSD</sequence>
<proteinExistence type="predicted"/>
<organism evidence="1 2">
    <name type="scientific">Bauhinia variegata</name>
    <name type="common">Purple orchid tree</name>
    <name type="synonym">Phanera variegata</name>
    <dbReference type="NCBI Taxonomy" id="167791"/>
    <lineage>
        <taxon>Eukaryota</taxon>
        <taxon>Viridiplantae</taxon>
        <taxon>Streptophyta</taxon>
        <taxon>Embryophyta</taxon>
        <taxon>Tracheophyta</taxon>
        <taxon>Spermatophyta</taxon>
        <taxon>Magnoliopsida</taxon>
        <taxon>eudicotyledons</taxon>
        <taxon>Gunneridae</taxon>
        <taxon>Pentapetalae</taxon>
        <taxon>rosids</taxon>
        <taxon>fabids</taxon>
        <taxon>Fabales</taxon>
        <taxon>Fabaceae</taxon>
        <taxon>Cercidoideae</taxon>
        <taxon>Cercideae</taxon>
        <taxon>Bauhiniinae</taxon>
        <taxon>Bauhinia</taxon>
    </lineage>
</organism>